<dbReference type="EMBL" id="JBHTIS010000007">
    <property type="protein sequence ID" value="MFD1044148.1"/>
    <property type="molecule type" value="Genomic_DNA"/>
</dbReference>
<dbReference type="Proteomes" id="UP001597045">
    <property type="component" value="Unassembled WGS sequence"/>
</dbReference>
<name>A0ABW3M0U6_9PSEU</name>
<reference evidence="2" key="1">
    <citation type="journal article" date="2019" name="Int. J. Syst. Evol. Microbiol.">
        <title>The Global Catalogue of Microorganisms (GCM) 10K type strain sequencing project: providing services to taxonomists for standard genome sequencing and annotation.</title>
        <authorList>
            <consortium name="The Broad Institute Genomics Platform"/>
            <consortium name="The Broad Institute Genome Sequencing Center for Infectious Disease"/>
            <person name="Wu L."/>
            <person name="Ma J."/>
        </authorList>
    </citation>
    <scope>NUCLEOTIDE SEQUENCE [LARGE SCALE GENOMIC DNA]</scope>
    <source>
        <strain evidence="2">JCM 31486</strain>
    </source>
</reference>
<organism evidence="1 2">
    <name type="scientific">Kibdelosporangium lantanae</name>
    <dbReference type="NCBI Taxonomy" id="1497396"/>
    <lineage>
        <taxon>Bacteria</taxon>
        <taxon>Bacillati</taxon>
        <taxon>Actinomycetota</taxon>
        <taxon>Actinomycetes</taxon>
        <taxon>Pseudonocardiales</taxon>
        <taxon>Pseudonocardiaceae</taxon>
        <taxon>Kibdelosporangium</taxon>
    </lineage>
</organism>
<gene>
    <name evidence="1" type="ORF">ACFQ1S_00335</name>
</gene>
<comment type="caution">
    <text evidence="1">The sequence shown here is derived from an EMBL/GenBank/DDBJ whole genome shotgun (WGS) entry which is preliminary data.</text>
</comment>
<evidence type="ECO:0000313" key="1">
    <source>
        <dbReference type="EMBL" id="MFD1044148.1"/>
    </source>
</evidence>
<sequence length="85" mass="9723">MQSTNTEFIKAIAEDWLECECRNHPEACGFALTDRDGRNLDNNPELWIERLYRCNQCGLIVDHSTIDLDAQTVRVVGRVAPPFDD</sequence>
<proteinExistence type="predicted"/>
<accession>A0ABW3M0U6</accession>
<protein>
    <submittedName>
        <fullName evidence="1">Uncharacterized protein</fullName>
    </submittedName>
</protein>
<keyword evidence="2" id="KW-1185">Reference proteome</keyword>
<evidence type="ECO:0000313" key="2">
    <source>
        <dbReference type="Proteomes" id="UP001597045"/>
    </source>
</evidence>